<organism evidence="2 3">
    <name type="scientific">Carnegiea gigantea</name>
    <dbReference type="NCBI Taxonomy" id="171969"/>
    <lineage>
        <taxon>Eukaryota</taxon>
        <taxon>Viridiplantae</taxon>
        <taxon>Streptophyta</taxon>
        <taxon>Embryophyta</taxon>
        <taxon>Tracheophyta</taxon>
        <taxon>Spermatophyta</taxon>
        <taxon>Magnoliopsida</taxon>
        <taxon>eudicotyledons</taxon>
        <taxon>Gunneridae</taxon>
        <taxon>Pentapetalae</taxon>
        <taxon>Caryophyllales</taxon>
        <taxon>Cactineae</taxon>
        <taxon>Cactaceae</taxon>
        <taxon>Cactoideae</taxon>
        <taxon>Echinocereeae</taxon>
        <taxon>Carnegiea</taxon>
    </lineage>
</organism>
<dbReference type="Pfam" id="PF23156">
    <property type="entry name" value="DUF7054"/>
    <property type="match status" value="1"/>
</dbReference>
<keyword evidence="3" id="KW-1185">Reference proteome</keyword>
<dbReference type="OrthoDB" id="1885101at2759"/>
<name>A0A9Q1Q5X4_9CARY</name>
<dbReference type="EMBL" id="JAKOGI010000885">
    <property type="protein sequence ID" value="KAJ8429556.1"/>
    <property type="molecule type" value="Genomic_DNA"/>
</dbReference>
<dbReference type="Proteomes" id="UP001153076">
    <property type="component" value="Unassembled WGS sequence"/>
</dbReference>
<protein>
    <recommendedName>
        <fullName evidence="1">DUF7054 domain-containing protein</fullName>
    </recommendedName>
</protein>
<dbReference type="AlphaFoldDB" id="A0A9Q1Q5X4"/>
<evidence type="ECO:0000259" key="1">
    <source>
        <dbReference type="Pfam" id="PF23156"/>
    </source>
</evidence>
<accession>A0A9Q1Q5X4</accession>
<sequence length="172" mass="19588">MKCKVMRVGLQEYEKDAKVVITVTVEGSPGPIRALVKLGAIVEDIIKLVIKKYEEEGRTPRLDHHASSSFDLHLSYFSLQSLDRTNAIWDIGSRSFYLRKSKVKIHEEVPTTTPISSLNNSEIRPLPGMFPKQSGQSSPSMGVLPWIFTQKMNKFVRRMHTLFKLFGCLHSR</sequence>
<dbReference type="InterPro" id="IPR055482">
    <property type="entry name" value="DUF7054"/>
</dbReference>
<gene>
    <name evidence="2" type="ORF">Cgig2_008388</name>
</gene>
<dbReference type="PANTHER" id="PTHR33270">
    <property type="entry name" value="BNAC05G50380D PROTEIN"/>
    <property type="match status" value="1"/>
</dbReference>
<feature type="domain" description="DUF7054" evidence="1">
    <location>
        <begin position="15"/>
        <end position="99"/>
    </location>
</feature>
<reference evidence="2" key="1">
    <citation type="submission" date="2022-04" db="EMBL/GenBank/DDBJ databases">
        <title>Carnegiea gigantea Genome sequencing and assembly v2.</title>
        <authorList>
            <person name="Copetti D."/>
            <person name="Sanderson M.J."/>
            <person name="Burquez A."/>
            <person name="Wojciechowski M.F."/>
        </authorList>
    </citation>
    <scope>NUCLEOTIDE SEQUENCE</scope>
    <source>
        <strain evidence="2">SGP5-SGP5p</strain>
        <tissue evidence="2">Aerial part</tissue>
    </source>
</reference>
<comment type="caution">
    <text evidence="2">The sequence shown here is derived from an EMBL/GenBank/DDBJ whole genome shotgun (WGS) entry which is preliminary data.</text>
</comment>
<evidence type="ECO:0000313" key="3">
    <source>
        <dbReference type="Proteomes" id="UP001153076"/>
    </source>
</evidence>
<dbReference type="InterPro" id="IPR040358">
    <property type="entry name" value="At4g22758-like"/>
</dbReference>
<proteinExistence type="predicted"/>
<dbReference type="PANTHER" id="PTHR33270:SF6">
    <property type="entry name" value="OS02G0448600 PROTEIN"/>
    <property type="match status" value="1"/>
</dbReference>
<evidence type="ECO:0000313" key="2">
    <source>
        <dbReference type="EMBL" id="KAJ8429556.1"/>
    </source>
</evidence>